<evidence type="ECO:0000256" key="1">
    <source>
        <dbReference type="ARBA" id="ARBA00022450"/>
    </source>
</evidence>
<dbReference type="PANTHER" id="PTHR43775">
    <property type="entry name" value="FATTY ACID SYNTHASE"/>
    <property type="match status" value="1"/>
</dbReference>
<dbReference type="Gene3D" id="3.30.70.3290">
    <property type="match status" value="1"/>
</dbReference>
<dbReference type="InterPro" id="IPR016039">
    <property type="entry name" value="Thiolase-like"/>
</dbReference>
<dbReference type="InterPro" id="IPR042104">
    <property type="entry name" value="PKS_dehydratase_sf"/>
</dbReference>
<dbReference type="FunFam" id="3.40.50.720:FF:000209">
    <property type="entry name" value="Polyketide synthase Pks12"/>
    <property type="match status" value="1"/>
</dbReference>
<evidence type="ECO:0000259" key="12">
    <source>
        <dbReference type="PROSITE" id="PS52004"/>
    </source>
</evidence>
<evidence type="ECO:0000256" key="10">
    <source>
        <dbReference type="SAM" id="MobiDB-lite"/>
    </source>
</evidence>
<dbReference type="Pfam" id="PF16197">
    <property type="entry name" value="KAsynt_C_assoc"/>
    <property type="match status" value="1"/>
</dbReference>
<dbReference type="InterPro" id="IPR013968">
    <property type="entry name" value="PKS_KR"/>
</dbReference>
<dbReference type="SUPFAM" id="SSF55048">
    <property type="entry name" value="Probable ACP-binding domain of malonyl-CoA ACP transacylase"/>
    <property type="match status" value="1"/>
</dbReference>
<dbReference type="SUPFAM" id="SSF51735">
    <property type="entry name" value="NAD(P)-binding Rossmann-fold domains"/>
    <property type="match status" value="2"/>
</dbReference>
<evidence type="ECO:0000259" key="13">
    <source>
        <dbReference type="PROSITE" id="PS52019"/>
    </source>
</evidence>
<dbReference type="InterPro" id="IPR020841">
    <property type="entry name" value="PKS_Beta-ketoAc_synthase_dom"/>
</dbReference>
<dbReference type="GO" id="GO:0016491">
    <property type="term" value="F:oxidoreductase activity"/>
    <property type="evidence" value="ECO:0007669"/>
    <property type="project" value="UniProtKB-KW"/>
</dbReference>
<evidence type="ECO:0000256" key="8">
    <source>
        <dbReference type="ARBA" id="ARBA00023315"/>
    </source>
</evidence>
<feature type="region of interest" description="Disordered" evidence="10">
    <location>
        <begin position="35"/>
        <end position="56"/>
    </location>
</feature>
<keyword evidence="15" id="KW-1185">Reference proteome</keyword>
<dbReference type="InterPro" id="IPR032821">
    <property type="entry name" value="PKS_assoc"/>
</dbReference>
<dbReference type="OrthoDB" id="329835at2759"/>
<gene>
    <name evidence="14" type="ORF">EKO04_005142</name>
</gene>
<evidence type="ECO:0000256" key="7">
    <source>
        <dbReference type="ARBA" id="ARBA00023268"/>
    </source>
</evidence>
<feature type="region of interest" description="N-terminal hotdog fold" evidence="9">
    <location>
        <begin position="943"/>
        <end position="1071"/>
    </location>
</feature>
<accession>A0A8H7J5E9</accession>
<dbReference type="SMART" id="SM00827">
    <property type="entry name" value="PKS_AT"/>
    <property type="match status" value="1"/>
</dbReference>
<reference evidence="14" key="2">
    <citation type="submission" date="2020-09" db="EMBL/GenBank/DDBJ databases">
        <title>Reference genome assembly for Australian Ascochyta lentis isolate Al4.</title>
        <authorList>
            <person name="Lee R.C."/>
            <person name="Farfan-Caceres L.M."/>
            <person name="Debler J.W."/>
            <person name="Williams A.H."/>
            <person name="Henares B.M."/>
        </authorList>
    </citation>
    <scope>NUCLEOTIDE SEQUENCE</scope>
    <source>
        <strain evidence="14">Al4</strain>
    </source>
</reference>
<dbReference type="PROSITE" id="PS52004">
    <property type="entry name" value="KS3_2"/>
    <property type="match status" value="1"/>
</dbReference>
<evidence type="ECO:0000256" key="4">
    <source>
        <dbReference type="ARBA" id="ARBA00022679"/>
    </source>
</evidence>
<dbReference type="SUPFAM" id="SSF53335">
    <property type="entry name" value="S-adenosyl-L-methionine-dependent methyltransferases"/>
    <property type="match status" value="1"/>
</dbReference>
<dbReference type="SUPFAM" id="SSF47336">
    <property type="entry name" value="ACP-like"/>
    <property type="match status" value="1"/>
</dbReference>
<dbReference type="SUPFAM" id="SSF53901">
    <property type="entry name" value="Thiolase-like"/>
    <property type="match status" value="1"/>
</dbReference>
<evidence type="ECO:0000259" key="11">
    <source>
        <dbReference type="PROSITE" id="PS50075"/>
    </source>
</evidence>
<feature type="domain" description="PKS/mFAS DH" evidence="13">
    <location>
        <begin position="943"/>
        <end position="1229"/>
    </location>
</feature>
<evidence type="ECO:0000313" key="14">
    <source>
        <dbReference type="EMBL" id="KAF9696958.1"/>
    </source>
</evidence>
<dbReference type="InterPro" id="IPR013217">
    <property type="entry name" value="Methyltransf_12"/>
</dbReference>
<dbReference type="InterPro" id="IPR013154">
    <property type="entry name" value="ADH-like_N"/>
</dbReference>
<dbReference type="InterPro" id="IPR049900">
    <property type="entry name" value="PKS_mFAS_DH"/>
</dbReference>
<dbReference type="EMBL" id="RZGK01000008">
    <property type="protein sequence ID" value="KAF9696958.1"/>
    <property type="molecule type" value="Genomic_DNA"/>
</dbReference>
<dbReference type="Gene3D" id="3.40.50.720">
    <property type="entry name" value="NAD(P)-binding Rossmann-like Domain"/>
    <property type="match status" value="2"/>
</dbReference>
<dbReference type="InterPro" id="IPR036291">
    <property type="entry name" value="NAD(P)-bd_dom_sf"/>
</dbReference>
<feature type="region of interest" description="C-terminal hotdog fold" evidence="9">
    <location>
        <begin position="1082"/>
        <end position="1229"/>
    </location>
</feature>
<dbReference type="SMART" id="SM00826">
    <property type="entry name" value="PKS_DH"/>
    <property type="match status" value="1"/>
</dbReference>
<evidence type="ECO:0000256" key="6">
    <source>
        <dbReference type="ARBA" id="ARBA00023002"/>
    </source>
</evidence>
<dbReference type="Gene3D" id="3.40.47.10">
    <property type="match status" value="1"/>
</dbReference>
<dbReference type="GO" id="GO:0032259">
    <property type="term" value="P:methylation"/>
    <property type="evidence" value="ECO:0007669"/>
    <property type="project" value="UniProtKB-KW"/>
</dbReference>
<dbReference type="SMART" id="SM00823">
    <property type="entry name" value="PKS_PP"/>
    <property type="match status" value="1"/>
</dbReference>
<dbReference type="CDD" id="cd05195">
    <property type="entry name" value="enoyl_red"/>
    <property type="match status" value="1"/>
</dbReference>
<evidence type="ECO:0000313" key="15">
    <source>
        <dbReference type="Proteomes" id="UP000651452"/>
    </source>
</evidence>
<dbReference type="PROSITE" id="PS00012">
    <property type="entry name" value="PHOSPHOPANTETHEINE"/>
    <property type="match status" value="1"/>
</dbReference>
<dbReference type="InterPro" id="IPR006162">
    <property type="entry name" value="Ppantetheine_attach_site"/>
</dbReference>
<dbReference type="InterPro" id="IPR001227">
    <property type="entry name" value="Ac_transferase_dom_sf"/>
</dbReference>
<dbReference type="InterPro" id="IPR057326">
    <property type="entry name" value="KR_dom"/>
</dbReference>
<keyword evidence="7" id="KW-0511">Multifunctional enzyme</keyword>
<dbReference type="InterPro" id="IPR020806">
    <property type="entry name" value="PKS_PP-bd"/>
</dbReference>
<dbReference type="Proteomes" id="UP000651452">
    <property type="component" value="Unassembled WGS sequence"/>
</dbReference>
<dbReference type="InterPro" id="IPR016035">
    <property type="entry name" value="Acyl_Trfase/lysoPLipase"/>
</dbReference>
<dbReference type="Pfam" id="PF00109">
    <property type="entry name" value="ketoacyl-synt"/>
    <property type="match status" value="1"/>
</dbReference>
<dbReference type="Pfam" id="PF08242">
    <property type="entry name" value="Methyltransf_12"/>
    <property type="match status" value="1"/>
</dbReference>
<dbReference type="Gene3D" id="3.10.129.110">
    <property type="entry name" value="Polyketide synthase dehydratase"/>
    <property type="match status" value="1"/>
</dbReference>
<dbReference type="SUPFAM" id="SSF50129">
    <property type="entry name" value="GroES-like"/>
    <property type="match status" value="1"/>
</dbReference>
<dbReference type="Pfam" id="PF14765">
    <property type="entry name" value="PS-DH"/>
    <property type="match status" value="1"/>
</dbReference>
<evidence type="ECO:0008006" key="16">
    <source>
        <dbReference type="Google" id="ProtNLM"/>
    </source>
</evidence>
<dbReference type="SMART" id="SM00822">
    <property type="entry name" value="PKS_KR"/>
    <property type="match status" value="1"/>
</dbReference>
<dbReference type="InterPro" id="IPR050091">
    <property type="entry name" value="PKS_NRPS_Biosynth_Enz"/>
</dbReference>
<dbReference type="Pfam" id="PF23114">
    <property type="entry name" value="NAD-bd_HRPKS_sdrA"/>
    <property type="match status" value="1"/>
</dbReference>
<feature type="active site" description="Proton donor; for dehydratase activity" evidence="9">
    <location>
        <position position="1143"/>
    </location>
</feature>
<dbReference type="Gene3D" id="3.90.180.10">
    <property type="entry name" value="Medium-chain alcohol dehydrogenases, catalytic domain"/>
    <property type="match status" value="1"/>
</dbReference>
<dbReference type="Gene3D" id="3.40.366.10">
    <property type="entry name" value="Malonyl-Coenzyme A Acyl Carrier Protein, domain 2"/>
    <property type="match status" value="1"/>
</dbReference>
<dbReference type="SMART" id="SM00825">
    <property type="entry name" value="PKS_KS"/>
    <property type="match status" value="1"/>
</dbReference>
<dbReference type="PROSITE" id="PS50075">
    <property type="entry name" value="CARRIER"/>
    <property type="match status" value="1"/>
</dbReference>
<dbReference type="SUPFAM" id="SSF52151">
    <property type="entry name" value="FabD/lysophospholipase-like"/>
    <property type="match status" value="1"/>
</dbReference>
<evidence type="ECO:0000256" key="2">
    <source>
        <dbReference type="ARBA" id="ARBA00022553"/>
    </source>
</evidence>
<dbReference type="Pfam" id="PF00698">
    <property type="entry name" value="Acyl_transf_1"/>
    <property type="match status" value="1"/>
</dbReference>
<dbReference type="Pfam" id="PF02801">
    <property type="entry name" value="Ketoacyl-synt_C"/>
    <property type="match status" value="1"/>
</dbReference>
<feature type="domain" description="Ketosynthase family 3 (KS3)" evidence="12">
    <location>
        <begin position="63"/>
        <end position="480"/>
    </location>
</feature>
<comment type="caution">
    <text evidence="14">The sequence shown here is derived from an EMBL/GenBank/DDBJ whole genome shotgun (WGS) entry which is preliminary data.</text>
</comment>
<feature type="region of interest" description="Disordered" evidence="10">
    <location>
        <begin position="2505"/>
        <end position="2528"/>
    </location>
</feature>
<dbReference type="InterPro" id="IPR049552">
    <property type="entry name" value="PKS_DH_N"/>
</dbReference>
<dbReference type="Pfam" id="PF21089">
    <property type="entry name" value="PKS_DH_N"/>
    <property type="match status" value="1"/>
</dbReference>
<keyword evidence="6" id="KW-0560">Oxidoreductase</keyword>
<sequence>MRESTALGSEASLNIHVRDTSVNGVNTKFTPINGMSTNGTDINGTNNHTGQHDASASAATHSYDPIAIVGCAMRLPGGVNSGEALWNMLDGRLDGRCRVPFDRYNVDAFYGPGTQGHVATEFGHFLDNLDLAQVDTSFWSMSRKEIEVVDPQQRLALEVAYECLQNAGVKDFRGSNIGVYFGTFGEDWADMQVRETLKSGPYRVTGYGDFVVANRISYELGLKGPSMVIRTACSSSLTSLHEACMAIHRGDCQAAVVGGTNLILNPYMTIAMTEQGVLAPDGQCKTFDASADGYARGEAVVAIMVKKLSDAVRDNDPIRAIVRASAINSDGRTAGLSLPNSTSHEALMRRTHDLAGLSYSQTAMIECHGTGTQVGDPLEVSAVARVFGGHGTFIGSVKPNLGHSEGASGITSVIKAMLALERRLIPPNVNFTTPNPKIPFDENKLEVPVQTTAWPENKAERIGVNSFGIGGANAHVLLESAKESGIEARIAMTSQDRSHYLLTFSAASKAALQSTVRKIEVYLQQYPERLADLSYTLNLRREALAYRAYSVVQSGQEAEPLRAVTPERNANGSPNVVLVFTGQGAQYAAMGTSLMVANSAFLQSIEHSEHALALCDEPPVWSLKDEILKSEKLSRVSLAELSQPLCTAVQIAIVDMLSEWGIKPSAVVGHSSGEIAAAYASGAISAASAVQIAYLRGKAVAMSGSSGGSMVAVGLDRQRVEAFLCPGVVIGCENSPSSVTLSGDVDALETVTADIKARYPEAFVRALKVQCACHSHHMERVAPSYAAMLQDLSYGYPKIPFYSSVTGELFEAHLDASYWVQNLVSPVLFLSATNRVLEKSTTPLLVEVGPHSALAGPIRHTIKANATQADYIPTLVRGGDAASCMLECAGSLFQRGYPINFEVINSIGKVLVDLPAYSWQREGHYWSESRLSSSWRKREFGKHDILGSRVAEVAGGHPTWRNLLRLEDVSWIRDHKIGEDTVFPGAGYIAMAGEAIRQLTGMIDFTVREVNISNALMLHEDSAAEIITHLKAVRLTTILESVWFNFEVYSLAGDRWTKHAEGQVRGGQNYDFAVVPQIRPGKRRVDSTGWYSLMRRYGLNYGPRFRGMRNTSADTHQRQAMAVVQDQTRDNESFYALHPATIDQTFQLFSISAYKGHRRLFAQLSVPTYIKELYIKPSLAPIRLQADTEVTPRGALFGDCIGVTDDPNPEVVFRLKQMKMTPLADASDVRGEDPHAAVNLVWKPNVLFADIGKLGHVKQNYDQLSSAVERLALACIIESDYQLRSKNPAEPYLAKYRNWLGKIHLAASNGLHAPVHDDEHIARMNSTERQALIEGTYRDLKDSEAYPIATAVYRTHHALENVFIGRTEALQELLRDDILTHLYSFVDRISNFGQFFELASHRKPNLKILEIGAGTGGTTETILQKISAQPPYNVRGYYSYTYTDVSPGFFAAAKERFKAFENIEYKVLDITKDPIEQGFEEKSYDLIVASNVIHATPDLTSALRGIHNILAPDGMFLLQELSPATKWINYVMGTLAGWWLGEQDGRHDEPYIPPTKWEVHLRAAGFDGIHSLHDDGMFNSTMLAIPRTLSTSKGLTVVTDEPEHSMVEPLVAYLRQEGHDVTLSLWDQECPQNRDIVVVMDMHNEKPFVHDMDDCRYQQFKEFIARNVSRKILWVTGAAQVKCSNPRYGMLLGLTRTIRTEYSAQIATLELEDFDSSSWHAIATVLQSLQRDGPTAGKPDMEFVLADGSIQVGRFFWTSVNEQLAAEKGEESARKLDIAKRGMLSTLYWRGYSPPEATGDWLKVRVHAASLNFKDVLISMGIVEGTVVEGDGLGCECAGVVEQIGPDVKGLAPGDRCVVFASGAFSTSLTTNEKICAKIPDSLSFAGAATMPTVYCTVIYGLIHKAQMRPGQTILIHSACGGVGIAAIQLCRYLGVEIYCTVGSAEKANWLIKNMQIPKERILRSRDLTFHRDLLQATDNRGVDVVLNSLSGELLHASWQCVAEFGCMVEIGKRDLIGKGSLALDLFERNRTYFGVDFAQICGERPDIASQMLSEMMDLYTKGVIEPIAPITSFEASQVQEAMRFMQKGSHIGKIVIEFPQDPSTLTTHHQKQAFTLRSDAAYVLVGGLGGLGQSVAIWMAEAGATEIVFLSRSAGDVSKYASFIEELDALGTKAIMIAGSVVDRSAVEEALVSASKPVRGILQASMVLKDVDFPSMSFADWQTAVQPKVDGTWNLHHASCGLELDFFLLFSSWSGLVGQWGQANYAAGNAFLDAFVQYRRHQGLPAAAVEIGVMEDIGYVSRNAHVLEHFRTTSTYVIYEQDLLDSLHLMINNSQPSQHGHAQRSATEGLQFVSEGQLGIGLRSTQSLAAPNNRTVWKHDPRMRAYWNMESNSTIGPNGTKEELAQFLLEVQANPSILDKETTAQFFAKEIGNTLFGFLMRDPDLLELEASFEALGVDSLVIIELSNWMRQKIGADVSVLEIMGVANLVELGALTAGRLKNNYSQSDRTERDKGEDSGQSYLDTKAA</sequence>
<dbReference type="InterPro" id="IPR014043">
    <property type="entry name" value="Acyl_transferase_dom"/>
</dbReference>
<dbReference type="InterPro" id="IPR016036">
    <property type="entry name" value="Malonyl_transacylase_ACP-bd"/>
</dbReference>
<evidence type="ECO:0000256" key="3">
    <source>
        <dbReference type="ARBA" id="ARBA00022603"/>
    </source>
</evidence>
<keyword evidence="5" id="KW-0521">NADP</keyword>
<dbReference type="InterPro" id="IPR056501">
    <property type="entry name" value="NAD-bd_HRPKS_sdrA"/>
</dbReference>
<evidence type="ECO:0000256" key="9">
    <source>
        <dbReference type="PROSITE-ProRule" id="PRU01363"/>
    </source>
</evidence>
<dbReference type="InterPro" id="IPR029063">
    <property type="entry name" value="SAM-dependent_MTases_sf"/>
</dbReference>
<dbReference type="GO" id="GO:1901336">
    <property type="term" value="P:lactone biosynthetic process"/>
    <property type="evidence" value="ECO:0007669"/>
    <property type="project" value="UniProtKB-ARBA"/>
</dbReference>
<dbReference type="InterPro" id="IPR020807">
    <property type="entry name" value="PKS_DH"/>
</dbReference>
<proteinExistence type="predicted"/>
<dbReference type="InterPro" id="IPR020843">
    <property type="entry name" value="ER"/>
</dbReference>
<dbReference type="InterPro" id="IPR049551">
    <property type="entry name" value="PKS_DH_C"/>
</dbReference>
<dbReference type="Pfam" id="PF13602">
    <property type="entry name" value="ADH_zinc_N_2"/>
    <property type="match status" value="1"/>
</dbReference>
<keyword evidence="2" id="KW-0597">Phosphoprotein</keyword>
<dbReference type="Pfam" id="PF08240">
    <property type="entry name" value="ADH_N"/>
    <property type="match status" value="1"/>
</dbReference>
<keyword evidence="3" id="KW-0489">Methyltransferase</keyword>
<dbReference type="PROSITE" id="PS52019">
    <property type="entry name" value="PKS_MFAS_DH"/>
    <property type="match status" value="1"/>
</dbReference>
<dbReference type="GO" id="GO:0030639">
    <property type="term" value="P:polyketide biosynthetic process"/>
    <property type="evidence" value="ECO:0007669"/>
    <property type="project" value="UniProtKB-ARBA"/>
</dbReference>
<dbReference type="CDD" id="cd00833">
    <property type="entry name" value="PKS"/>
    <property type="match status" value="1"/>
</dbReference>
<protein>
    <recommendedName>
        <fullName evidence="16">Polyketide synthase</fullName>
    </recommendedName>
</protein>
<dbReference type="Pfam" id="PF00550">
    <property type="entry name" value="PP-binding"/>
    <property type="match status" value="1"/>
</dbReference>
<dbReference type="InterPro" id="IPR014031">
    <property type="entry name" value="Ketoacyl_synth_C"/>
</dbReference>
<feature type="compositionally biased region" description="Polar residues" evidence="10">
    <location>
        <begin position="2518"/>
        <end position="2528"/>
    </location>
</feature>
<evidence type="ECO:0000256" key="5">
    <source>
        <dbReference type="ARBA" id="ARBA00022857"/>
    </source>
</evidence>
<feature type="active site" description="Proton acceptor; for dehydratase activity" evidence="9">
    <location>
        <position position="975"/>
    </location>
</feature>
<feature type="domain" description="Carrier" evidence="11">
    <location>
        <begin position="2423"/>
        <end position="2500"/>
    </location>
</feature>
<dbReference type="GO" id="GO:0004312">
    <property type="term" value="F:fatty acid synthase activity"/>
    <property type="evidence" value="ECO:0007669"/>
    <property type="project" value="TreeGrafter"/>
</dbReference>
<dbReference type="GO" id="GO:0006633">
    <property type="term" value="P:fatty acid biosynthetic process"/>
    <property type="evidence" value="ECO:0007669"/>
    <property type="project" value="TreeGrafter"/>
</dbReference>
<dbReference type="Gene3D" id="1.10.1200.10">
    <property type="entry name" value="ACP-like"/>
    <property type="match status" value="1"/>
</dbReference>
<dbReference type="InterPro" id="IPR011032">
    <property type="entry name" value="GroES-like_sf"/>
</dbReference>
<dbReference type="PANTHER" id="PTHR43775:SF49">
    <property type="entry name" value="SYNTHASE, PUTATIVE (JCVI)-RELATED"/>
    <property type="match status" value="1"/>
</dbReference>
<dbReference type="InterPro" id="IPR036736">
    <property type="entry name" value="ACP-like_sf"/>
</dbReference>
<dbReference type="GO" id="GO:0031177">
    <property type="term" value="F:phosphopantetheine binding"/>
    <property type="evidence" value="ECO:0007669"/>
    <property type="project" value="InterPro"/>
</dbReference>
<dbReference type="InterPro" id="IPR009081">
    <property type="entry name" value="PP-bd_ACP"/>
</dbReference>
<dbReference type="SMART" id="SM00829">
    <property type="entry name" value="PKS_ER"/>
    <property type="match status" value="1"/>
</dbReference>
<reference evidence="14" key="1">
    <citation type="submission" date="2018-12" db="EMBL/GenBank/DDBJ databases">
        <authorList>
            <person name="Syme R.A."/>
            <person name="Farfan-Caceres L."/>
            <person name="Lichtenzveig J."/>
        </authorList>
    </citation>
    <scope>NUCLEOTIDE SEQUENCE</scope>
    <source>
        <strain evidence="14">Al4</strain>
    </source>
</reference>
<dbReference type="GO" id="GO:0008168">
    <property type="term" value="F:methyltransferase activity"/>
    <property type="evidence" value="ECO:0007669"/>
    <property type="project" value="UniProtKB-KW"/>
</dbReference>
<dbReference type="InterPro" id="IPR014030">
    <property type="entry name" value="Ketoacyl_synth_N"/>
</dbReference>
<keyword evidence="4" id="KW-0808">Transferase</keyword>
<organism evidence="14 15">
    <name type="scientific">Ascochyta lentis</name>
    <dbReference type="NCBI Taxonomy" id="205686"/>
    <lineage>
        <taxon>Eukaryota</taxon>
        <taxon>Fungi</taxon>
        <taxon>Dikarya</taxon>
        <taxon>Ascomycota</taxon>
        <taxon>Pezizomycotina</taxon>
        <taxon>Dothideomycetes</taxon>
        <taxon>Pleosporomycetidae</taxon>
        <taxon>Pleosporales</taxon>
        <taxon>Pleosporineae</taxon>
        <taxon>Didymellaceae</taxon>
        <taxon>Ascochyta</taxon>
    </lineage>
</organism>
<feature type="compositionally biased region" description="Basic and acidic residues" evidence="10">
    <location>
        <begin position="2508"/>
        <end position="2517"/>
    </location>
</feature>
<name>A0A8H7J5E9_9PLEO</name>
<dbReference type="Pfam" id="PF08659">
    <property type="entry name" value="KR"/>
    <property type="match status" value="1"/>
</dbReference>
<keyword evidence="1" id="KW-0596">Phosphopantetheine</keyword>
<dbReference type="Gene3D" id="3.40.50.150">
    <property type="entry name" value="Vaccinia Virus protein VP39"/>
    <property type="match status" value="1"/>
</dbReference>
<keyword evidence="8" id="KW-0012">Acyltransferase</keyword>